<feature type="region of interest" description="Disordered" evidence="1">
    <location>
        <begin position="56"/>
        <end position="83"/>
    </location>
</feature>
<dbReference type="PANTHER" id="PTHR36790">
    <property type="entry name" value="MYELIN TRANSCRIPTION FACTOR"/>
    <property type="match status" value="1"/>
</dbReference>
<evidence type="ECO:0000313" key="3">
    <source>
        <dbReference type="Proteomes" id="UP000796880"/>
    </source>
</evidence>
<feature type="compositionally biased region" description="Acidic residues" evidence="1">
    <location>
        <begin position="136"/>
        <end position="145"/>
    </location>
</feature>
<organism evidence="2 3">
    <name type="scientific">Rhamnella rubrinervis</name>
    <dbReference type="NCBI Taxonomy" id="2594499"/>
    <lineage>
        <taxon>Eukaryota</taxon>
        <taxon>Viridiplantae</taxon>
        <taxon>Streptophyta</taxon>
        <taxon>Embryophyta</taxon>
        <taxon>Tracheophyta</taxon>
        <taxon>Spermatophyta</taxon>
        <taxon>Magnoliopsida</taxon>
        <taxon>eudicotyledons</taxon>
        <taxon>Gunneridae</taxon>
        <taxon>Pentapetalae</taxon>
        <taxon>rosids</taxon>
        <taxon>fabids</taxon>
        <taxon>Rosales</taxon>
        <taxon>Rhamnaceae</taxon>
        <taxon>rhamnoid group</taxon>
        <taxon>Rhamneae</taxon>
        <taxon>Rhamnella</taxon>
    </lineage>
</organism>
<reference evidence="2" key="1">
    <citation type="submission" date="2020-03" db="EMBL/GenBank/DDBJ databases">
        <title>A high-quality chromosome-level genome assembly of a woody plant with both climbing and erect habits, Rhamnella rubrinervis.</title>
        <authorList>
            <person name="Lu Z."/>
            <person name="Yang Y."/>
            <person name="Zhu X."/>
            <person name="Sun Y."/>
        </authorList>
    </citation>
    <scope>NUCLEOTIDE SEQUENCE</scope>
    <source>
        <strain evidence="2">BYM</strain>
        <tissue evidence="2">Leaf</tissue>
    </source>
</reference>
<comment type="caution">
    <text evidence="2">The sequence shown here is derived from an EMBL/GenBank/DDBJ whole genome shotgun (WGS) entry which is preliminary data.</text>
</comment>
<dbReference type="PANTHER" id="PTHR36790:SF1">
    <property type="entry name" value="MYELIN TRANSCRIPTION FACTOR"/>
    <property type="match status" value="1"/>
</dbReference>
<feature type="region of interest" description="Disordered" evidence="1">
    <location>
        <begin position="122"/>
        <end position="169"/>
    </location>
</feature>
<keyword evidence="3" id="KW-1185">Reference proteome</keyword>
<gene>
    <name evidence="2" type="ORF">FNV43_RR09564</name>
</gene>
<dbReference type="Proteomes" id="UP000796880">
    <property type="component" value="Unassembled WGS sequence"/>
</dbReference>
<protein>
    <submittedName>
        <fullName evidence="2">Uncharacterized protein</fullName>
    </submittedName>
</protein>
<feature type="compositionally biased region" description="Polar residues" evidence="1">
    <location>
        <begin position="151"/>
        <end position="169"/>
    </location>
</feature>
<dbReference type="OrthoDB" id="982181at2759"/>
<accession>A0A8K0MKH3</accession>
<evidence type="ECO:0000256" key="1">
    <source>
        <dbReference type="SAM" id="MobiDB-lite"/>
    </source>
</evidence>
<proteinExistence type="predicted"/>
<evidence type="ECO:0000313" key="2">
    <source>
        <dbReference type="EMBL" id="KAF3448850.1"/>
    </source>
</evidence>
<sequence>METAQYSVDEVQILRPKSGRKPLQPRNIIQANPIVHDLAKTSKAKKEWIEISVIGCDGQSNKENNPEEAGETEEDRERGQRMLKERDSVLEMKMKELELRGETQRELEIELDRLYRLKQLHSQSMIRKEKKVHEEPSEELDDGDREESVGDNASQELNTSASSETITDK</sequence>
<dbReference type="EMBL" id="VOIH02000004">
    <property type="protein sequence ID" value="KAF3448850.1"/>
    <property type="molecule type" value="Genomic_DNA"/>
</dbReference>
<dbReference type="AlphaFoldDB" id="A0A8K0MKH3"/>
<name>A0A8K0MKH3_9ROSA</name>